<dbReference type="STRING" id="407022.SAMN05661044_02286"/>
<dbReference type="SUPFAM" id="SSF51735">
    <property type="entry name" value="NAD(P)-binding Rossmann-fold domains"/>
    <property type="match status" value="1"/>
</dbReference>
<dbReference type="PIRSF" id="PIRSF000126">
    <property type="entry name" value="11-beta-HSD1"/>
    <property type="match status" value="1"/>
</dbReference>
<reference evidence="6" key="1">
    <citation type="submission" date="2016-10" db="EMBL/GenBank/DDBJ databases">
        <authorList>
            <person name="Varghese N."/>
            <person name="Submissions S."/>
        </authorList>
    </citation>
    <scope>NUCLEOTIDE SEQUENCE [LARGE SCALE GENOMIC DNA]</scope>
    <source>
        <strain evidence="6">DSM 18733</strain>
    </source>
</reference>
<evidence type="ECO:0000256" key="1">
    <source>
        <dbReference type="ARBA" id="ARBA00006484"/>
    </source>
</evidence>
<dbReference type="PRINTS" id="PR00081">
    <property type="entry name" value="GDHRDH"/>
</dbReference>
<dbReference type="EMBL" id="FOAF01000002">
    <property type="protein sequence ID" value="SEL36780.1"/>
    <property type="molecule type" value="Genomic_DNA"/>
</dbReference>
<dbReference type="NCBIfam" id="NF004825">
    <property type="entry name" value="PRK06181.1"/>
    <property type="match status" value="1"/>
</dbReference>
<dbReference type="Pfam" id="PF00106">
    <property type="entry name" value="adh_short"/>
    <property type="match status" value="1"/>
</dbReference>
<dbReference type="Proteomes" id="UP000199421">
    <property type="component" value="Unassembled WGS sequence"/>
</dbReference>
<dbReference type="GO" id="GO:0016491">
    <property type="term" value="F:oxidoreductase activity"/>
    <property type="evidence" value="ECO:0007669"/>
    <property type="project" value="UniProtKB-KW"/>
</dbReference>
<evidence type="ECO:0000313" key="6">
    <source>
        <dbReference type="Proteomes" id="UP000199421"/>
    </source>
</evidence>
<sequence>MKEASPSNKYMKNKTIIITGASSGIGLALAKSLAKEGANLVLGARKYVTLCEIAQQLEYESKVKVIAVQCDVSKEEDCKRLIDQALLTFKRIDILINNAGVSMRALFKDLDLLVLKDLMDINFWGAVYCTKYALPSLLNNKGSVVSVSSIAGYRGLPGRTGYSASKFAMNGFMESLRVENLRTGLHVMVACPGFTASNIRNTALDKNGDQFGETSMEEEKMMTAEQVAEIILEGIKKRKRTLIMTGQGKLAVWMNKLFPAWVDKKVFTLFTKEKNALIKY</sequence>
<keyword evidence="6" id="KW-1185">Reference proteome</keyword>
<dbReference type="AlphaFoldDB" id="A0A1H7PLV7"/>
<evidence type="ECO:0000259" key="4">
    <source>
        <dbReference type="SMART" id="SM00822"/>
    </source>
</evidence>
<keyword evidence="2" id="KW-0560">Oxidoreductase</keyword>
<dbReference type="GO" id="GO:0016020">
    <property type="term" value="C:membrane"/>
    <property type="evidence" value="ECO:0007669"/>
    <property type="project" value="TreeGrafter"/>
</dbReference>
<dbReference type="InterPro" id="IPR002347">
    <property type="entry name" value="SDR_fam"/>
</dbReference>
<dbReference type="PANTHER" id="PTHR44196">
    <property type="entry name" value="DEHYDROGENASE/REDUCTASE SDR FAMILY MEMBER 7B"/>
    <property type="match status" value="1"/>
</dbReference>
<dbReference type="InterPro" id="IPR036291">
    <property type="entry name" value="NAD(P)-bd_dom_sf"/>
</dbReference>
<dbReference type="FunFam" id="3.40.50.720:FF:000084">
    <property type="entry name" value="Short-chain dehydrogenase reductase"/>
    <property type="match status" value="1"/>
</dbReference>
<name>A0A1H7PLV7_OLID1</name>
<dbReference type="PANTHER" id="PTHR44196:SF1">
    <property type="entry name" value="DEHYDROGENASE_REDUCTASE SDR FAMILY MEMBER 7B"/>
    <property type="match status" value="1"/>
</dbReference>
<dbReference type="InterPro" id="IPR020904">
    <property type="entry name" value="Sc_DH/Rdtase_CS"/>
</dbReference>
<evidence type="ECO:0000256" key="3">
    <source>
        <dbReference type="RuleBase" id="RU000363"/>
    </source>
</evidence>
<organism evidence="5 6">
    <name type="scientific">Olivibacter domesticus</name>
    <name type="common">Pseudosphingobacterium domesticum</name>
    <dbReference type="NCBI Taxonomy" id="407022"/>
    <lineage>
        <taxon>Bacteria</taxon>
        <taxon>Pseudomonadati</taxon>
        <taxon>Bacteroidota</taxon>
        <taxon>Sphingobacteriia</taxon>
        <taxon>Sphingobacteriales</taxon>
        <taxon>Sphingobacteriaceae</taxon>
        <taxon>Olivibacter</taxon>
    </lineage>
</organism>
<dbReference type="PROSITE" id="PS00061">
    <property type="entry name" value="ADH_SHORT"/>
    <property type="match status" value="1"/>
</dbReference>
<dbReference type="SMART" id="SM00822">
    <property type="entry name" value="PKS_KR"/>
    <property type="match status" value="1"/>
</dbReference>
<evidence type="ECO:0000313" key="5">
    <source>
        <dbReference type="EMBL" id="SEL36780.1"/>
    </source>
</evidence>
<dbReference type="PRINTS" id="PR00080">
    <property type="entry name" value="SDRFAMILY"/>
</dbReference>
<proteinExistence type="inferred from homology"/>
<comment type="similarity">
    <text evidence="1 3">Belongs to the short-chain dehydrogenases/reductases (SDR) family.</text>
</comment>
<accession>A0A1H7PLV7</accession>
<protein>
    <submittedName>
        <fullName evidence="5">Short-chain dehydrogenase</fullName>
    </submittedName>
</protein>
<evidence type="ECO:0000256" key="2">
    <source>
        <dbReference type="ARBA" id="ARBA00023002"/>
    </source>
</evidence>
<dbReference type="InterPro" id="IPR057326">
    <property type="entry name" value="KR_dom"/>
</dbReference>
<gene>
    <name evidence="5" type="ORF">SAMN05661044_02286</name>
</gene>
<feature type="domain" description="Ketoreductase" evidence="4">
    <location>
        <begin position="14"/>
        <end position="197"/>
    </location>
</feature>
<dbReference type="RefSeq" id="WP_238383733.1">
    <property type="nucleotide sequence ID" value="NZ_FOAF01000002.1"/>
</dbReference>
<dbReference type="Gene3D" id="3.40.50.720">
    <property type="entry name" value="NAD(P)-binding Rossmann-like Domain"/>
    <property type="match status" value="1"/>
</dbReference>